<reference evidence="3 4" key="2">
    <citation type="journal article" date="2015" name="PLoS ONE">
        <title>Whole-Genome Optical Mapping and Finished Genome Sequence of Sphingobacterium deserti sp. nov., a New Species Isolated from the Western Desert of China.</title>
        <authorList>
            <person name="Teng C."/>
            <person name="Zhou Z."/>
            <person name="Molnar I."/>
            <person name="Li X."/>
            <person name="Tang R."/>
            <person name="Chen M."/>
            <person name="Wang L."/>
            <person name="Su S."/>
            <person name="Zhang W."/>
            <person name="Lin M."/>
        </authorList>
    </citation>
    <scope>NUCLEOTIDE SEQUENCE [LARGE SCALE GENOMIC DNA]</scope>
    <source>
        <strain evidence="4">ACCC05744</strain>
    </source>
</reference>
<keyword evidence="1" id="KW-0378">Hydrolase</keyword>
<dbReference type="GO" id="GO:0005829">
    <property type="term" value="C:cytosol"/>
    <property type="evidence" value="ECO:0007669"/>
    <property type="project" value="TreeGrafter"/>
</dbReference>
<dbReference type="EC" id="3.5.99.2" evidence="1"/>
<dbReference type="RefSeq" id="WP_037501415.1">
    <property type="nucleotide sequence ID" value="NZ_JJMU01000054.1"/>
</dbReference>
<dbReference type="GO" id="GO:0050334">
    <property type="term" value="F:thiaminase activity"/>
    <property type="evidence" value="ECO:0007669"/>
    <property type="project" value="UniProtKB-EC"/>
</dbReference>
<comment type="pathway">
    <text evidence="1">Cofactor biosynthesis; thiamine diphosphate biosynthesis.</text>
</comment>
<dbReference type="EMBL" id="JJMU01000054">
    <property type="protein sequence ID" value="KGE13253.1"/>
    <property type="molecule type" value="Genomic_DNA"/>
</dbReference>
<dbReference type="InterPro" id="IPR004305">
    <property type="entry name" value="Thiaminase-2/PQQC"/>
</dbReference>
<reference evidence="4" key="1">
    <citation type="submission" date="2014-04" db="EMBL/GenBank/DDBJ databases">
        <title>Whole-Genome optical mapping and complete genome sequence of Sphingobacterium deserti sp. nov., a new spaces isolated from desert in the west of China.</title>
        <authorList>
            <person name="Teng C."/>
            <person name="Zhou Z."/>
            <person name="Li X."/>
            <person name="Chen M."/>
            <person name="Lin M."/>
            <person name="Wang L."/>
            <person name="Su S."/>
            <person name="Zhang C."/>
            <person name="Zhang W."/>
        </authorList>
    </citation>
    <scope>NUCLEOTIDE SEQUENCE [LARGE SCALE GENOMIC DNA]</scope>
    <source>
        <strain evidence="4">ACCC05744</strain>
    </source>
</reference>
<dbReference type="OrthoDB" id="34166at2"/>
<dbReference type="AlphaFoldDB" id="A0A0B8T2V6"/>
<dbReference type="eggNOG" id="COG0819">
    <property type="taxonomic scope" value="Bacteria"/>
</dbReference>
<proteinExistence type="inferred from homology"/>
<accession>A0A0B8T2V6</accession>
<dbReference type="UniPathway" id="UPA00060"/>
<keyword evidence="4" id="KW-1185">Reference proteome</keyword>
<protein>
    <recommendedName>
        <fullName evidence="1">Aminopyrimidine aminohydrolase</fullName>
        <ecNumber evidence="1">3.5.99.2</ecNumber>
    </recommendedName>
</protein>
<dbReference type="PANTHER" id="PTHR43198:SF2">
    <property type="entry name" value="SI:CH1073-67J19.1-RELATED"/>
    <property type="match status" value="1"/>
</dbReference>
<comment type="catalytic activity">
    <reaction evidence="1">
        <text>thiamine + H2O = 5-(2-hydroxyethyl)-4-methylthiazole + 4-amino-5-hydroxymethyl-2-methylpyrimidine + H(+)</text>
        <dbReference type="Rhea" id="RHEA:17509"/>
        <dbReference type="ChEBI" id="CHEBI:15377"/>
        <dbReference type="ChEBI" id="CHEBI:15378"/>
        <dbReference type="ChEBI" id="CHEBI:16892"/>
        <dbReference type="ChEBI" id="CHEBI:17957"/>
        <dbReference type="ChEBI" id="CHEBI:18385"/>
        <dbReference type="EC" id="3.5.99.2"/>
    </reaction>
</comment>
<dbReference type="InterPro" id="IPR027574">
    <property type="entry name" value="Thiaminase_II"/>
</dbReference>
<keyword evidence="1" id="KW-0784">Thiamine biosynthesis</keyword>
<name>A0A0B8T2V6_9SPHI</name>
<dbReference type="SUPFAM" id="SSF48613">
    <property type="entry name" value="Heme oxygenase-like"/>
    <property type="match status" value="1"/>
</dbReference>
<evidence type="ECO:0000259" key="2">
    <source>
        <dbReference type="Pfam" id="PF03070"/>
    </source>
</evidence>
<gene>
    <name evidence="3" type="ORF">DI53_3089</name>
</gene>
<dbReference type="Proteomes" id="UP000031802">
    <property type="component" value="Unassembled WGS sequence"/>
</dbReference>
<evidence type="ECO:0000256" key="1">
    <source>
        <dbReference type="RuleBase" id="RU363093"/>
    </source>
</evidence>
<comment type="caution">
    <text evidence="3">The sequence shown here is derived from an EMBL/GenBank/DDBJ whole genome shotgun (WGS) entry which is preliminary data.</text>
</comment>
<dbReference type="InterPro" id="IPR016084">
    <property type="entry name" value="Haem_Oase-like_multi-hlx"/>
</dbReference>
<dbReference type="GO" id="GO:0009228">
    <property type="term" value="P:thiamine biosynthetic process"/>
    <property type="evidence" value="ECO:0007669"/>
    <property type="project" value="UniProtKB-KW"/>
</dbReference>
<feature type="domain" description="Thiaminase-2/PQQC" evidence="2">
    <location>
        <begin position="10"/>
        <end position="212"/>
    </location>
</feature>
<comment type="similarity">
    <text evidence="1">Belongs to the TenA family.</text>
</comment>
<dbReference type="NCBIfam" id="TIGR04306">
    <property type="entry name" value="salvage_TenA"/>
    <property type="match status" value="1"/>
</dbReference>
<dbReference type="InterPro" id="IPR050967">
    <property type="entry name" value="Thiamine_Salvage_TenA"/>
</dbReference>
<dbReference type="PATRIC" id="fig|1229276.3.peg.3193"/>
<evidence type="ECO:0000313" key="3">
    <source>
        <dbReference type="EMBL" id="KGE13253.1"/>
    </source>
</evidence>
<comment type="function">
    <text evidence="1">Catalyzes an amino-pyrimidine hydrolysis reaction at the C5' of the pyrimidine moiety of thiamine compounds, a reaction that is part of a thiamine salvage pathway.</text>
</comment>
<dbReference type="PANTHER" id="PTHR43198">
    <property type="entry name" value="BIFUNCTIONAL TH2 PROTEIN"/>
    <property type="match status" value="1"/>
</dbReference>
<dbReference type="Pfam" id="PF03070">
    <property type="entry name" value="TENA_THI-4"/>
    <property type="match status" value="1"/>
</dbReference>
<evidence type="ECO:0000313" key="4">
    <source>
        <dbReference type="Proteomes" id="UP000031802"/>
    </source>
</evidence>
<sequence length="217" mass="25029">MKWTDKAWESIQPLLHTIFQMPFIQELQSGTLPLEKFQFYMQQDAKYLEHFGRVLAALGSKSEDNRQALDFFEFGKNALVVEKVLHETYFSQFGIASDHPIEIGPVCHHYIHFLKSVAAFEPLEVAMAAVLPCFWIYKVVGDKIFENQSNAQNPYEAWIATYSGTDFADGVTLAKYYVDTMAEQTTEAMQTRMLEAFISASRLEFMFWDAAYAQKVW</sequence>
<dbReference type="GO" id="GO:0009229">
    <property type="term" value="P:thiamine diphosphate biosynthetic process"/>
    <property type="evidence" value="ECO:0007669"/>
    <property type="project" value="UniProtKB-UniPathway"/>
</dbReference>
<dbReference type="Gene3D" id="1.20.910.10">
    <property type="entry name" value="Heme oxygenase-like"/>
    <property type="match status" value="1"/>
</dbReference>
<dbReference type="CDD" id="cd19365">
    <property type="entry name" value="TenA_C-like"/>
    <property type="match status" value="1"/>
</dbReference>
<organism evidence="3 4">
    <name type="scientific">Sphingobacterium deserti</name>
    <dbReference type="NCBI Taxonomy" id="1229276"/>
    <lineage>
        <taxon>Bacteria</taxon>
        <taxon>Pseudomonadati</taxon>
        <taxon>Bacteroidota</taxon>
        <taxon>Sphingobacteriia</taxon>
        <taxon>Sphingobacteriales</taxon>
        <taxon>Sphingobacteriaceae</taxon>
        <taxon>Sphingobacterium</taxon>
    </lineage>
</organism>
<dbReference type="STRING" id="1229276.DI53_3089"/>
<comment type="catalytic activity">
    <reaction evidence="1">
        <text>4-amino-5-aminomethyl-2-methylpyrimidine + H2O = 4-amino-5-hydroxymethyl-2-methylpyrimidine + NH4(+)</text>
        <dbReference type="Rhea" id="RHEA:31799"/>
        <dbReference type="ChEBI" id="CHEBI:15377"/>
        <dbReference type="ChEBI" id="CHEBI:16892"/>
        <dbReference type="ChEBI" id="CHEBI:28938"/>
        <dbReference type="ChEBI" id="CHEBI:63416"/>
        <dbReference type="EC" id="3.5.99.2"/>
    </reaction>
</comment>